<evidence type="ECO:0008006" key="4">
    <source>
        <dbReference type="Google" id="ProtNLM"/>
    </source>
</evidence>
<evidence type="ECO:0000313" key="2">
    <source>
        <dbReference type="EMBL" id="KAK4442501.1"/>
    </source>
</evidence>
<gene>
    <name evidence="2" type="ORF">QBC34DRAFT_454662</name>
</gene>
<dbReference type="CDD" id="cd15482">
    <property type="entry name" value="Sialidase_non-viral"/>
    <property type="match status" value="1"/>
</dbReference>
<sequence>MHTLFGVLLATVALLPHSTTGDLFPVQGSHVPNRIGDAFYYHQSTINYWDPSPEKSGLLAAYKPFKATADVETWTSPLIIKFSPDGGNNWQDRHLVDKSVGEMFNPSMVQLPDGRILLAFLRSNWEAPLNNKASKYSGISIWESADGGTTWPVKHVAQELHSTDAELADPFLRHDSSGDTQLYYSERSFLVRGDSRIKMKRRSSGSADWGDPVDVARAVGYSPPTVAAFKKAGVESLVCAFQSFVDDTPTGSPRSIINTTISTDHGLSWTSLRVLQGVIPDGRNINDPYIASVGKHLVITYSAVDPYQEHQVYILEMLVSSDGGATWSPTTPKELVKWASGGSVLDVSSQGSEEMLIVFGKDWTDNGKPGVPYIMQVRTNKFHPLINKVTTDSDIKDLTEANTNSDVTNVTDLDGGTDNGGDDLHYYCFNSGTNHLLGSYGDDFFRSLDHNVFDELDNINFYFFVNFLNNKFFNQFDHLFDQLDNEFFNCDPHFIDYMYTRRPGRGDGHRHGIRALDNRGNIYRHSHGSD</sequence>
<comment type="caution">
    <text evidence="2">The sequence shown here is derived from an EMBL/GenBank/DDBJ whole genome shotgun (WGS) entry which is preliminary data.</text>
</comment>
<protein>
    <recommendedName>
        <fullName evidence="4">Glycoside Hydrolase Family 93</fullName>
    </recommendedName>
</protein>
<feature type="chain" id="PRO_5043967552" description="Glycoside Hydrolase Family 93" evidence="1">
    <location>
        <begin position="22"/>
        <end position="530"/>
    </location>
</feature>
<accession>A0AAV9G4U9</accession>
<proteinExistence type="predicted"/>
<keyword evidence="1" id="KW-0732">Signal</keyword>
<reference evidence="2" key="2">
    <citation type="submission" date="2023-05" db="EMBL/GenBank/DDBJ databases">
        <authorList>
            <consortium name="Lawrence Berkeley National Laboratory"/>
            <person name="Steindorff A."/>
            <person name="Hensen N."/>
            <person name="Bonometti L."/>
            <person name="Westerberg I."/>
            <person name="Brannstrom I.O."/>
            <person name="Guillou S."/>
            <person name="Cros-Aarteil S."/>
            <person name="Calhoun S."/>
            <person name="Haridas S."/>
            <person name="Kuo A."/>
            <person name="Mondo S."/>
            <person name="Pangilinan J."/>
            <person name="Riley R."/>
            <person name="Labutti K."/>
            <person name="Andreopoulos B."/>
            <person name="Lipzen A."/>
            <person name="Chen C."/>
            <person name="Yanf M."/>
            <person name="Daum C."/>
            <person name="Ng V."/>
            <person name="Clum A."/>
            <person name="Ohm R."/>
            <person name="Martin F."/>
            <person name="Silar P."/>
            <person name="Natvig D."/>
            <person name="Lalanne C."/>
            <person name="Gautier V."/>
            <person name="Ament-Velasquez S.L."/>
            <person name="Kruys A."/>
            <person name="Hutchinson M.I."/>
            <person name="Powell A.J."/>
            <person name="Barry K."/>
            <person name="Miller A.N."/>
            <person name="Grigoriev I.V."/>
            <person name="Debuchy R."/>
            <person name="Gladieux P."/>
            <person name="Thoren M.H."/>
            <person name="Johannesson H."/>
        </authorList>
    </citation>
    <scope>NUCLEOTIDE SEQUENCE</scope>
    <source>
        <strain evidence="2">PSN243</strain>
    </source>
</reference>
<dbReference type="AlphaFoldDB" id="A0AAV9G4U9"/>
<dbReference type="Proteomes" id="UP001321760">
    <property type="component" value="Unassembled WGS sequence"/>
</dbReference>
<keyword evidence="3" id="KW-1185">Reference proteome</keyword>
<dbReference type="SUPFAM" id="SSF50939">
    <property type="entry name" value="Sialidases"/>
    <property type="match status" value="1"/>
</dbReference>
<dbReference type="EMBL" id="MU866014">
    <property type="protein sequence ID" value="KAK4442501.1"/>
    <property type="molecule type" value="Genomic_DNA"/>
</dbReference>
<reference evidence="2" key="1">
    <citation type="journal article" date="2023" name="Mol. Phylogenet. Evol.">
        <title>Genome-scale phylogeny and comparative genomics of the fungal order Sordariales.</title>
        <authorList>
            <person name="Hensen N."/>
            <person name="Bonometti L."/>
            <person name="Westerberg I."/>
            <person name="Brannstrom I.O."/>
            <person name="Guillou S."/>
            <person name="Cros-Aarteil S."/>
            <person name="Calhoun S."/>
            <person name="Haridas S."/>
            <person name="Kuo A."/>
            <person name="Mondo S."/>
            <person name="Pangilinan J."/>
            <person name="Riley R."/>
            <person name="LaButti K."/>
            <person name="Andreopoulos B."/>
            <person name="Lipzen A."/>
            <person name="Chen C."/>
            <person name="Yan M."/>
            <person name="Daum C."/>
            <person name="Ng V."/>
            <person name="Clum A."/>
            <person name="Steindorff A."/>
            <person name="Ohm R.A."/>
            <person name="Martin F."/>
            <person name="Silar P."/>
            <person name="Natvig D.O."/>
            <person name="Lalanne C."/>
            <person name="Gautier V."/>
            <person name="Ament-Velasquez S.L."/>
            <person name="Kruys A."/>
            <person name="Hutchinson M.I."/>
            <person name="Powell A.J."/>
            <person name="Barry K."/>
            <person name="Miller A.N."/>
            <person name="Grigoriev I.V."/>
            <person name="Debuchy R."/>
            <person name="Gladieux P."/>
            <person name="Hiltunen Thoren M."/>
            <person name="Johannesson H."/>
        </authorList>
    </citation>
    <scope>NUCLEOTIDE SEQUENCE</scope>
    <source>
        <strain evidence="2">PSN243</strain>
    </source>
</reference>
<evidence type="ECO:0000313" key="3">
    <source>
        <dbReference type="Proteomes" id="UP001321760"/>
    </source>
</evidence>
<feature type="signal peptide" evidence="1">
    <location>
        <begin position="1"/>
        <end position="21"/>
    </location>
</feature>
<dbReference type="PANTHER" id="PTHR38792">
    <property type="entry name" value="BNR/ASP-BOX REPEAT DOMAIN PROTEIN (AFU_ORTHOLOGUE AFUA_7G06430)-RELATED"/>
    <property type="match status" value="1"/>
</dbReference>
<dbReference type="InterPro" id="IPR036278">
    <property type="entry name" value="Sialidase_sf"/>
</dbReference>
<evidence type="ECO:0000256" key="1">
    <source>
        <dbReference type="SAM" id="SignalP"/>
    </source>
</evidence>
<dbReference type="PANTHER" id="PTHR38792:SF3">
    <property type="entry name" value="BNR_ASP-BOX REPEAT DOMAIN PROTEIN (AFU_ORTHOLOGUE AFUA_7G06430)-RELATED"/>
    <property type="match status" value="1"/>
</dbReference>
<dbReference type="Gene3D" id="2.120.10.10">
    <property type="match status" value="2"/>
</dbReference>
<organism evidence="2 3">
    <name type="scientific">Podospora aff. communis PSN243</name>
    <dbReference type="NCBI Taxonomy" id="3040156"/>
    <lineage>
        <taxon>Eukaryota</taxon>
        <taxon>Fungi</taxon>
        <taxon>Dikarya</taxon>
        <taxon>Ascomycota</taxon>
        <taxon>Pezizomycotina</taxon>
        <taxon>Sordariomycetes</taxon>
        <taxon>Sordariomycetidae</taxon>
        <taxon>Sordariales</taxon>
        <taxon>Podosporaceae</taxon>
        <taxon>Podospora</taxon>
    </lineage>
</organism>
<name>A0AAV9G4U9_9PEZI</name>